<name>A0A1I8B6T9_MELHA</name>
<organism evidence="1 2">
    <name type="scientific">Meloidogyne hapla</name>
    <name type="common">Root-knot nematode worm</name>
    <dbReference type="NCBI Taxonomy" id="6305"/>
    <lineage>
        <taxon>Eukaryota</taxon>
        <taxon>Metazoa</taxon>
        <taxon>Ecdysozoa</taxon>
        <taxon>Nematoda</taxon>
        <taxon>Chromadorea</taxon>
        <taxon>Rhabditida</taxon>
        <taxon>Tylenchina</taxon>
        <taxon>Tylenchomorpha</taxon>
        <taxon>Tylenchoidea</taxon>
        <taxon>Meloidogynidae</taxon>
        <taxon>Meloidogyninae</taxon>
        <taxon>Meloidogyne</taxon>
    </lineage>
</organism>
<evidence type="ECO:0000313" key="2">
    <source>
        <dbReference type="WBParaSite" id="MhA1_Contig1541.frz3.gene1"/>
    </source>
</evidence>
<dbReference type="WBParaSite" id="MhA1_Contig1541.frz3.gene1">
    <property type="protein sequence ID" value="MhA1_Contig1541.frz3.gene1"/>
    <property type="gene ID" value="MhA1_Contig1541.frz3.gene1"/>
</dbReference>
<accession>A0A1I8B6T9</accession>
<proteinExistence type="predicted"/>
<reference evidence="2" key="1">
    <citation type="submission" date="2016-11" db="UniProtKB">
        <authorList>
            <consortium name="WormBaseParasite"/>
        </authorList>
    </citation>
    <scope>IDENTIFICATION</scope>
</reference>
<dbReference type="Proteomes" id="UP000095281">
    <property type="component" value="Unplaced"/>
</dbReference>
<keyword evidence="1" id="KW-1185">Reference proteome</keyword>
<sequence length="264" mass="30832">MPKKHFVEGNENFGGKLGRFLWSFNGNLNSLMQSENLFSILEGIRVKIKEWDEKIKELEMDKEIELNFLNLKLPEGLNIFEIVDGLIFGGKELKPENQNELEKIKDDKEKILIGYNKIYENALIIVNYIFKEKESFDRRIQEGGPTIQLRYREGEKEAPRYTAIEKSAKESFNLHNELAIKLKKGSNTLDNSFEIIEKIFLKVKGGLMRFGFMDGIKKENVLMKWNENEQSAIIFEQLTDLNLILDNQNVSKTSTLKFFIFYNN</sequence>
<evidence type="ECO:0000313" key="1">
    <source>
        <dbReference type="Proteomes" id="UP000095281"/>
    </source>
</evidence>
<protein>
    <submittedName>
        <fullName evidence="2">Uncharacterized protein</fullName>
    </submittedName>
</protein>
<dbReference type="AlphaFoldDB" id="A0A1I8B6T9"/>